<dbReference type="Proteomes" id="UP000561726">
    <property type="component" value="Unassembled WGS sequence"/>
</dbReference>
<comment type="caution">
    <text evidence="1">The sequence shown here is derived from an EMBL/GenBank/DDBJ whole genome shotgun (WGS) entry which is preliminary data.</text>
</comment>
<evidence type="ECO:0000313" key="1">
    <source>
        <dbReference type="EMBL" id="MBB5640735.1"/>
    </source>
</evidence>
<accession>A0A7W9E4A5</accession>
<organism evidence="1 2">
    <name type="scientific">Cryobacterium roopkundense</name>
    <dbReference type="NCBI Taxonomy" id="1001240"/>
    <lineage>
        <taxon>Bacteria</taxon>
        <taxon>Bacillati</taxon>
        <taxon>Actinomycetota</taxon>
        <taxon>Actinomycetes</taxon>
        <taxon>Micrococcales</taxon>
        <taxon>Microbacteriaceae</taxon>
        <taxon>Cryobacterium</taxon>
    </lineage>
</organism>
<dbReference type="AlphaFoldDB" id="A0A7W9E4A5"/>
<name>A0A7W9E4A5_9MICO</name>
<dbReference type="EMBL" id="JACHBQ010000001">
    <property type="protein sequence ID" value="MBB5640735.1"/>
    <property type="molecule type" value="Genomic_DNA"/>
</dbReference>
<proteinExistence type="predicted"/>
<gene>
    <name evidence="1" type="ORF">BJ997_001283</name>
</gene>
<reference evidence="1 2" key="1">
    <citation type="submission" date="2020-08" db="EMBL/GenBank/DDBJ databases">
        <title>Sequencing the genomes of 1000 actinobacteria strains.</title>
        <authorList>
            <person name="Klenk H.-P."/>
        </authorList>
    </citation>
    <scope>NUCLEOTIDE SEQUENCE [LARGE SCALE GENOMIC DNA]</scope>
    <source>
        <strain evidence="1 2">DSM 21065</strain>
    </source>
</reference>
<sequence length="66" mass="7423">MLVVILALCNNCGFRTAHPTRSRAVASLEAHENETGHLQQLYSTPGDGWIRFRILDFTRATLRPAE</sequence>
<evidence type="ECO:0000313" key="2">
    <source>
        <dbReference type="Proteomes" id="UP000561726"/>
    </source>
</evidence>
<protein>
    <submittedName>
        <fullName evidence="1">Uncharacterized protein</fullName>
    </submittedName>
</protein>